<evidence type="ECO:0000256" key="2">
    <source>
        <dbReference type="SAM" id="Phobius"/>
    </source>
</evidence>
<keyword evidence="4" id="KW-1185">Reference proteome</keyword>
<evidence type="ECO:0008006" key="5">
    <source>
        <dbReference type="Google" id="ProtNLM"/>
    </source>
</evidence>
<gene>
    <name evidence="3" type="ORF">PVAG01_02138</name>
</gene>
<dbReference type="EMBL" id="JBFCZG010000002">
    <property type="protein sequence ID" value="KAL3425347.1"/>
    <property type="molecule type" value="Genomic_DNA"/>
</dbReference>
<keyword evidence="2" id="KW-1133">Transmembrane helix</keyword>
<feature type="transmembrane region" description="Helical" evidence="2">
    <location>
        <begin position="64"/>
        <end position="81"/>
    </location>
</feature>
<proteinExistence type="predicted"/>
<evidence type="ECO:0000313" key="4">
    <source>
        <dbReference type="Proteomes" id="UP001629113"/>
    </source>
</evidence>
<feature type="compositionally biased region" description="Low complexity" evidence="1">
    <location>
        <begin position="165"/>
        <end position="174"/>
    </location>
</feature>
<comment type="caution">
    <text evidence="3">The sequence shown here is derived from an EMBL/GenBank/DDBJ whole genome shotgun (WGS) entry which is preliminary data.</text>
</comment>
<keyword evidence="2" id="KW-0812">Transmembrane</keyword>
<organism evidence="3 4">
    <name type="scientific">Phlyctema vagabunda</name>
    <dbReference type="NCBI Taxonomy" id="108571"/>
    <lineage>
        <taxon>Eukaryota</taxon>
        <taxon>Fungi</taxon>
        <taxon>Dikarya</taxon>
        <taxon>Ascomycota</taxon>
        <taxon>Pezizomycotina</taxon>
        <taxon>Leotiomycetes</taxon>
        <taxon>Helotiales</taxon>
        <taxon>Dermateaceae</taxon>
        <taxon>Phlyctema</taxon>
    </lineage>
</organism>
<evidence type="ECO:0000313" key="3">
    <source>
        <dbReference type="EMBL" id="KAL3425347.1"/>
    </source>
</evidence>
<feature type="transmembrane region" description="Helical" evidence="2">
    <location>
        <begin position="13"/>
        <end position="33"/>
    </location>
</feature>
<feature type="compositionally biased region" description="Pro residues" evidence="1">
    <location>
        <begin position="153"/>
        <end position="164"/>
    </location>
</feature>
<sequence length="194" mass="21861">MDVGLDDGQRKRVLLYLLFVQMRASLSSFYPLVASLKDPGTATHISVSYFLLLFYSSSSSYSDSLARLTSFAFFFSAVCFAHRKHRITSNHTASYRIPSSRNPLYISRGYRGLRKVSPAEHLNPGRTTTEAPQITTTMSGYPQQQYPPQQGYGPPPGQYPPQGYPPQQMQYQGPPQGGYPPQKEEKSHGCFYTW</sequence>
<feature type="compositionally biased region" description="Low complexity" evidence="1">
    <location>
        <begin position="140"/>
        <end position="152"/>
    </location>
</feature>
<reference evidence="3 4" key="1">
    <citation type="submission" date="2024-06" db="EMBL/GenBank/DDBJ databases">
        <title>Complete genome of Phlyctema vagabunda strain 19-DSS-EL-015.</title>
        <authorList>
            <person name="Fiorenzani C."/>
        </authorList>
    </citation>
    <scope>NUCLEOTIDE SEQUENCE [LARGE SCALE GENOMIC DNA]</scope>
    <source>
        <strain evidence="3 4">19-DSS-EL-015</strain>
    </source>
</reference>
<evidence type="ECO:0000256" key="1">
    <source>
        <dbReference type="SAM" id="MobiDB-lite"/>
    </source>
</evidence>
<keyword evidence="2" id="KW-0472">Membrane</keyword>
<accession>A0ABR4PQF0</accession>
<dbReference type="Proteomes" id="UP001629113">
    <property type="component" value="Unassembled WGS sequence"/>
</dbReference>
<feature type="region of interest" description="Disordered" evidence="1">
    <location>
        <begin position="138"/>
        <end position="194"/>
    </location>
</feature>
<name>A0ABR4PQF0_9HELO</name>
<protein>
    <recommendedName>
        <fullName evidence="5">Rhodopsin</fullName>
    </recommendedName>
</protein>